<reference evidence="9 10" key="1">
    <citation type="submission" date="2019-09" db="EMBL/GenBank/DDBJ databases">
        <title>Genome sequence of Clostridium sp. EA1.</title>
        <authorList>
            <person name="Poehlein A."/>
            <person name="Bengelsdorf F.R."/>
            <person name="Daniel R."/>
        </authorList>
    </citation>
    <scope>NUCLEOTIDE SEQUENCE [LARGE SCALE GENOMIC DNA]</scope>
    <source>
        <strain evidence="9 10">EA1</strain>
    </source>
</reference>
<feature type="active site" description="Nucleophile" evidence="4 5">
    <location>
        <position position="52"/>
    </location>
</feature>
<dbReference type="PANTHER" id="PTHR11142">
    <property type="entry name" value="PSEUDOURIDYLATE SYNTHASE"/>
    <property type="match status" value="1"/>
</dbReference>
<dbReference type="Pfam" id="PF01416">
    <property type="entry name" value="PseudoU_synth_1"/>
    <property type="match status" value="2"/>
</dbReference>
<feature type="domain" description="Pseudouridine synthase I TruA alpha/beta" evidence="8">
    <location>
        <begin position="143"/>
        <end position="246"/>
    </location>
</feature>
<dbReference type="GO" id="GO:0003723">
    <property type="term" value="F:RNA binding"/>
    <property type="evidence" value="ECO:0007669"/>
    <property type="project" value="InterPro"/>
</dbReference>
<dbReference type="AlphaFoldDB" id="A0A6N8HXW1"/>
<proteinExistence type="inferred from homology"/>
<accession>A0A6N8HXW1</accession>
<dbReference type="Proteomes" id="UP000469440">
    <property type="component" value="Unassembled WGS sequence"/>
</dbReference>
<comment type="catalytic activity">
    <reaction evidence="4 7">
        <text>uridine(38/39/40) in tRNA = pseudouridine(38/39/40) in tRNA</text>
        <dbReference type="Rhea" id="RHEA:22376"/>
        <dbReference type="Rhea" id="RHEA-COMP:10085"/>
        <dbReference type="Rhea" id="RHEA-COMP:10087"/>
        <dbReference type="ChEBI" id="CHEBI:65314"/>
        <dbReference type="ChEBI" id="CHEBI:65315"/>
        <dbReference type="EC" id="5.4.99.12"/>
    </reaction>
</comment>
<name>A0A6N8HXW1_9FIRM</name>
<dbReference type="InterPro" id="IPR020094">
    <property type="entry name" value="TruA/RsuA/RluB/E/F_N"/>
</dbReference>
<dbReference type="SUPFAM" id="SSF55120">
    <property type="entry name" value="Pseudouridine synthase"/>
    <property type="match status" value="1"/>
</dbReference>
<protein>
    <recommendedName>
        <fullName evidence="4">tRNA pseudouridine synthase A</fullName>
        <ecNumber evidence="4">5.4.99.12</ecNumber>
    </recommendedName>
    <alternativeName>
        <fullName evidence="4">tRNA pseudouridine(38-40) synthase</fullName>
    </alternativeName>
    <alternativeName>
        <fullName evidence="4">tRNA pseudouridylate synthase I</fullName>
    </alternativeName>
    <alternativeName>
        <fullName evidence="4">tRNA-uridine isomerase I</fullName>
    </alternativeName>
</protein>
<dbReference type="EMBL" id="VWXL01000027">
    <property type="protein sequence ID" value="MVB10360.1"/>
    <property type="molecule type" value="Genomic_DNA"/>
</dbReference>
<comment type="similarity">
    <text evidence="1 4 7">Belongs to the tRNA pseudouridine synthase TruA family.</text>
</comment>
<dbReference type="FunFam" id="3.30.70.580:FF:000001">
    <property type="entry name" value="tRNA pseudouridine synthase A"/>
    <property type="match status" value="1"/>
</dbReference>
<keyword evidence="3 4" id="KW-0413">Isomerase</keyword>
<dbReference type="EC" id="5.4.99.12" evidence="4"/>
<dbReference type="PIRSF" id="PIRSF001430">
    <property type="entry name" value="tRNA_psdUrid_synth"/>
    <property type="match status" value="1"/>
</dbReference>
<keyword evidence="10" id="KW-1185">Reference proteome</keyword>
<dbReference type="InterPro" id="IPR020097">
    <property type="entry name" value="PsdUridine_synth_TruA_a/b_dom"/>
</dbReference>
<feature type="domain" description="Pseudouridine synthase I TruA alpha/beta" evidence="8">
    <location>
        <begin position="10"/>
        <end position="104"/>
    </location>
</feature>
<evidence type="ECO:0000313" key="10">
    <source>
        <dbReference type="Proteomes" id="UP000469440"/>
    </source>
</evidence>
<evidence type="ECO:0000256" key="4">
    <source>
        <dbReference type="HAMAP-Rule" id="MF_00171"/>
    </source>
</evidence>
<dbReference type="InterPro" id="IPR020103">
    <property type="entry name" value="PsdUridine_synth_cat_dom_sf"/>
</dbReference>
<dbReference type="InterPro" id="IPR001406">
    <property type="entry name" value="PsdUridine_synth_TruA"/>
</dbReference>
<organism evidence="9 10">
    <name type="scientific">Caproicibacter fermentans</name>
    <dbReference type="NCBI Taxonomy" id="2576756"/>
    <lineage>
        <taxon>Bacteria</taxon>
        <taxon>Bacillati</taxon>
        <taxon>Bacillota</taxon>
        <taxon>Clostridia</taxon>
        <taxon>Eubacteriales</taxon>
        <taxon>Acutalibacteraceae</taxon>
        <taxon>Caproicibacter</taxon>
    </lineage>
</organism>
<gene>
    <name evidence="4 9" type="primary">truA</name>
    <name evidence="9" type="ORF">CAFE_10480</name>
</gene>
<comment type="subunit">
    <text evidence="4">Homodimer.</text>
</comment>
<dbReference type="HAMAP" id="MF_00171">
    <property type="entry name" value="TruA"/>
    <property type="match status" value="1"/>
</dbReference>
<dbReference type="RefSeq" id="WP_156990016.1">
    <property type="nucleotide sequence ID" value="NZ_VWXL01000027.1"/>
</dbReference>
<evidence type="ECO:0000256" key="1">
    <source>
        <dbReference type="ARBA" id="ARBA00009375"/>
    </source>
</evidence>
<evidence type="ECO:0000313" key="9">
    <source>
        <dbReference type="EMBL" id="MVB10360.1"/>
    </source>
</evidence>
<dbReference type="CDD" id="cd02570">
    <property type="entry name" value="PseudoU_synth_EcTruA"/>
    <property type="match status" value="1"/>
</dbReference>
<comment type="caution">
    <text evidence="9">The sequence shown here is derived from an EMBL/GenBank/DDBJ whole genome shotgun (WGS) entry which is preliminary data.</text>
</comment>
<evidence type="ECO:0000256" key="7">
    <source>
        <dbReference type="RuleBase" id="RU003792"/>
    </source>
</evidence>
<dbReference type="Gene3D" id="3.30.70.660">
    <property type="entry name" value="Pseudouridine synthase I, catalytic domain, C-terminal subdomain"/>
    <property type="match status" value="1"/>
</dbReference>
<dbReference type="PANTHER" id="PTHR11142:SF0">
    <property type="entry name" value="TRNA PSEUDOURIDINE SYNTHASE-LIKE 1"/>
    <property type="match status" value="1"/>
</dbReference>
<evidence type="ECO:0000256" key="3">
    <source>
        <dbReference type="ARBA" id="ARBA00023235"/>
    </source>
</evidence>
<evidence type="ECO:0000256" key="2">
    <source>
        <dbReference type="ARBA" id="ARBA00022694"/>
    </source>
</evidence>
<dbReference type="NCBIfam" id="TIGR00071">
    <property type="entry name" value="hisT_truA"/>
    <property type="match status" value="1"/>
</dbReference>
<dbReference type="InterPro" id="IPR020095">
    <property type="entry name" value="PsdUridine_synth_TruA_C"/>
</dbReference>
<comment type="caution">
    <text evidence="4">Lacks conserved residue(s) required for the propagation of feature annotation.</text>
</comment>
<evidence type="ECO:0000256" key="6">
    <source>
        <dbReference type="PIRSR" id="PIRSR001430-2"/>
    </source>
</evidence>
<evidence type="ECO:0000256" key="5">
    <source>
        <dbReference type="PIRSR" id="PIRSR001430-1"/>
    </source>
</evidence>
<dbReference type="Gene3D" id="3.30.70.580">
    <property type="entry name" value="Pseudouridine synthase I, catalytic domain, N-terminal subdomain"/>
    <property type="match status" value="1"/>
</dbReference>
<dbReference type="OrthoDB" id="9811823at2"/>
<comment type="function">
    <text evidence="4">Formation of pseudouridine at positions 38, 39 and 40 in the anticodon stem and loop of transfer RNAs.</text>
</comment>
<sequence>MRNLLLTICFDGANYHGWQIQQNAVSVQQVFQRALERILGGQPDIKACSRTDSFVHAREFCISFHTEHSIPCERLAGAMNHFLPKDIAVLSCREVPDEFHARYSCLGKEYEYCIWNKRVRNPFLSGRALHYWAPLDLDRLNRAAACLVGSHDFTSFCAVDARERDNMTRTVTEARWERQGGAVSFFVSADGFLYHMVRIMVGTMLRVAEGKLEPEAMERILTACDRRAAGPTAPPQGLYLNRVFYPVNP</sequence>
<dbReference type="GO" id="GO:0031119">
    <property type="term" value="P:tRNA pseudouridine synthesis"/>
    <property type="evidence" value="ECO:0007669"/>
    <property type="project" value="UniProtKB-UniRule"/>
</dbReference>
<keyword evidence="2 4" id="KW-0819">tRNA processing</keyword>
<feature type="binding site" evidence="4 6">
    <location>
        <position position="110"/>
    </location>
    <ligand>
        <name>substrate</name>
    </ligand>
</feature>
<evidence type="ECO:0000259" key="8">
    <source>
        <dbReference type="Pfam" id="PF01416"/>
    </source>
</evidence>
<dbReference type="GO" id="GO:0160147">
    <property type="term" value="F:tRNA pseudouridine(38-40) synthase activity"/>
    <property type="evidence" value="ECO:0007669"/>
    <property type="project" value="UniProtKB-EC"/>
</dbReference>